<gene>
    <name evidence="1" type="ORF">SNE35_30320</name>
</gene>
<organism evidence="1 2">
    <name type="scientific">Roseateles agri</name>
    <dbReference type="NCBI Taxonomy" id="3098619"/>
    <lineage>
        <taxon>Bacteria</taxon>
        <taxon>Pseudomonadati</taxon>
        <taxon>Pseudomonadota</taxon>
        <taxon>Betaproteobacteria</taxon>
        <taxon>Burkholderiales</taxon>
        <taxon>Sphaerotilaceae</taxon>
        <taxon>Roseateles</taxon>
    </lineage>
</organism>
<sequence length="185" mass="20152">MNIANAELKRQLRTLGLPGLAGLLALIAAAALAFTAHRWDTQTAELQARADGLRTRLRALQASGADKTITEAPATPDEWHNNLPPATERQQRLADLLEIGLRIGLTPVRTEHRLSVDKAAGLERLRISMPLTGGYAQLRHYIEAALEHDPALSLDSLKLRRASPLAPEVEAELVWSLHSRSGGES</sequence>
<dbReference type="RefSeq" id="WP_320426803.1">
    <property type="nucleotide sequence ID" value="NZ_JAXCLA010000012.1"/>
</dbReference>
<reference evidence="1 2" key="1">
    <citation type="submission" date="2023-11" db="EMBL/GenBank/DDBJ databases">
        <title>Paucibacter sp. nov., isolated from fresh soil in Korea.</title>
        <authorList>
            <person name="Le N.T.T."/>
        </authorList>
    </citation>
    <scope>NUCLEOTIDE SEQUENCE [LARGE SCALE GENOMIC DNA]</scope>
    <source>
        <strain evidence="1 2">R3-3</strain>
    </source>
</reference>
<evidence type="ECO:0000313" key="1">
    <source>
        <dbReference type="EMBL" id="MDY0748833.1"/>
    </source>
</evidence>
<dbReference type="Proteomes" id="UP001285263">
    <property type="component" value="Unassembled WGS sequence"/>
</dbReference>
<accession>A0ABU5DSN5</accession>
<evidence type="ECO:0008006" key="3">
    <source>
        <dbReference type="Google" id="ProtNLM"/>
    </source>
</evidence>
<evidence type="ECO:0000313" key="2">
    <source>
        <dbReference type="Proteomes" id="UP001285263"/>
    </source>
</evidence>
<comment type="caution">
    <text evidence="1">The sequence shown here is derived from an EMBL/GenBank/DDBJ whole genome shotgun (WGS) entry which is preliminary data.</text>
</comment>
<keyword evidence="2" id="KW-1185">Reference proteome</keyword>
<proteinExistence type="predicted"/>
<name>A0ABU5DSN5_9BURK</name>
<protein>
    <recommendedName>
        <fullName evidence="3">Pilus assembly protein PilO</fullName>
    </recommendedName>
</protein>
<dbReference type="EMBL" id="JAXCLA010000012">
    <property type="protein sequence ID" value="MDY0748833.1"/>
    <property type="molecule type" value="Genomic_DNA"/>
</dbReference>